<organism evidence="1 2">
    <name type="scientific">Trichinella patagoniensis</name>
    <dbReference type="NCBI Taxonomy" id="990121"/>
    <lineage>
        <taxon>Eukaryota</taxon>
        <taxon>Metazoa</taxon>
        <taxon>Ecdysozoa</taxon>
        <taxon>Nematoda</taxon>
        <taxon>Enoplea</taxon>
        <taxon>Dorylaimia</taxon>
        <taxon>Trichinellida</taxon>
        <taxon>Trichinellidae</taxon>
        <taxon>Trichinella</taxon>
    </lineage>
</organism>
<keyword evidence="2" id="KW-1185">Reference proteome</keyword>
<protein>
    <submittedName>
        <fullName evidence="1">Uncharacterized protein</fullName>
    </submittedName>
</protein>
<gene>
    <name evidence="1" type="ORF">T12_15920</name>
</gene>
<dbReference type="AlphaFoldDB" id="A0A0V0Z9L0"/>
<comment type="caution">
    <text evidence="1">The sequence shown here is derived from an EMBL/GenBank/DDBJ whole genome shotgun (WGS) entry which is preliminary data.</text>
</comment>
<accession>A0A0V0Z9L0</accession>
<proteinExistence type="predicted"/>
<dbReference type="OrthoDB" id="5938393at2759"/>
<name>A0A0V0Z9L0_9BILA</name>
<dbReference type="Proteomes" id="UP000054783">
    <property type="component" value="Unassembled WGS sequence"/>
</dbReference>
<reference evidence="1 2" key="1">
    <citation type="submission" date="2015-01" db="EMBL/GenBank/DDBJ databases">
        <title>Evolution of Trichinella species and genotypes.</title>
        <authorList>
            <person name="Korhonen P.K."/>
            <person name="Edoardo P."/>
            <person name="Giuseppe L.R."/>
            <person name="Gasser R.B."/>
        </authorList>
    </citation>
    <scope>NUCLEOTIDE SEQUENCE [LARGE SCALE GENOMIC DNA]</scope>
    <source>
        <strain evidence="1">ISS2496</strain>
    </source>
</reference>
<dbReference type="EMBL" id="JYDQ01000282">
    <property type="protein sequence ID" value="KRY09266.1"/>
    <property type="molecule type" value="Genomic_DNA"/>
</dbReference>
<evidence type="ECO:0000313" key="2">
    <source>
        <dbReference type="Proteomes" id="UP000054783"/>
    </source>
</evidence>
<sequence length="163" mass="18543">MAMRAGIAASSFVRQRTTCYWWSNVSSEERSQIAEVLDHGMRRVGMYRSSKLVLKSLPIMKISIVLLYFQLWKSHIRECVLSSSIFELRVSRSSKKSSIFSIASLMSTIGQRFSPSRSVCALFHYPKEAVQKSRLLQSMRFCFSETVPSAKSVAVFQPRGTKT</sequence>
<evidence type="ECO:0000313" key="1">
    <source>
        <dbReference type="EMBL" id="KRY09266.1"/>
    </source>
</evidence>